<dbReference type="GO" id="GO:0006571">
    <property type="term" value="P:tyrosine biosynthetic process"/>
    <property type="evidence" value="ECO:0007669"/>
    <property type="project" value="UniProtKB-UniPathway"/>
</dbReference>
<dbReference type="InterPro" id="IPR046825">
    <property type="entry name" value="PDH_C"/>
</dbReference>
<dbReference type="InterPro" id="IPR002912">
    <property type="entry name" value="ACT_dom"/>
</dbReference>
<dbReference type="SUPFAM" id="SSF51735">
    <property type="entry name" value="NAD(P)-binding Rossmann-fold domains"/>
    <property type="match status" value="1"/>
</dbReference>
<dbReference type="Gene3D" id="1.10.3660.10">
    <property type="entry name" value="6-phosphogluconate dehydrogenase C-terminal like domain"/>
    <property type="match status" value="1"/>
</dbReference>
<feature type="domain" description="ACT" evidence="10">
    <location>
        <begin position="232"/>
        <end position="304"/>
    </location>
</feature>
<dbReference type="GO" id="GO:0070403">
    <property type="term" value="F:NAD+ binding"/>
    <property type="evidence" value="ECO:0007669"/>
    <property type="project" value="InterPro"/>
</dbReference>
<organism evidence="11">
    <name type="scientific">freshwater metagenome</name>
    <dbReference type="NCBI Taxonomy" id="449393"/>
    <lineage>
        <taxon>unclassified sequences</taxon>
        <taxon>metagenomes</taxon>
        <taxon>ecological metagenomes</taxon>
    </lineage>
</organism>
<dbReference type="UniPathway" id="UPA00122">
    <property type="reaction ID" value="UER00961"/>
</dbReference>
<dbReference type="InterPro" id="IPR036291">
    <property type="entry name" value="NAD(P)-bd_dom_sf"/>
</dbReference>
<keyword evidence="7" id="KW-0057">Aromatic amino acid biosynthesis</keyword>
<keyword evidence="7" id="KW-0028">Amino-acid biosynthesis</keyword>
<dbReference type="GO" id="GO:0008977">
    <property type="term" value="F:prephenate dehydrogenase (NAD+) activity"/>
    <property type="evidence" value="ECO:0007669"/>
    <property type="project" value="UniProtKB-EC"/>
</dbReference>
<protein>
    <recommendedName>
        <fullName evidence="3">Prephenate dehydrogenase</fullName>
        <ecNumber evidence="2">1.3.1.12</ecNumber>
    </recommendedName>
</protein>
<keyword evidence="5" id="KW-0560">Oxidoreductase</keyword>
<dbReference type="InterPro" id="IPR003099">
    <property type="entry name" value="Prephen_DH"/>
</dbReference>
<dbReference type="Pfam" id="PF02153">
    <property type="entry name" value="PDH_N"/>
    <property type="match status" value="1"/>
</dbReference>
<evidence type="ECO:0000256" key="2">
    <source>
        <dbReference type="ARBA" id="ARBA00012068"/>
    </source>
</evidence>
<dbReference type="EC" id="1.3.1.12" evidence="2"/>
<evidence type="ECO:0000259" key="10">
    <source>
        <dbReference type="PROSITE" id="PS51671"/>
    </source>
</evidence>
<evidence type="ECO:0000256" key="5">
    <source>
        <dbReference type="ARBA" id="ARBA00023002"/>
    </source>
</evidence>
<comment type="pathway">
    <text evidence="1">Amino-acid biosynthesis; L-tyrosine biosynthesis; (4-hydroxyphenyl)pyruvate from prephenate (NAD(+) route): step 1/1.</text>
</comment>
<dbReference type="SUPFAM" id="SSF55021">
    <property type="entry name" value="ACT-like"/>
    <property type="match status" value="1"/>
</dbReference>
<dbReference type="SUPFAM" id="SSF48179">
    <property type="entry name" value="6-phosphogluconate dehydrogenase C-terminal domain-like"/>
    <property type="match status" value="1"/>
</dbReference>
<dbReference type="EMBL" id="CAEZTJ010000137">
    <property type="protein sequence ID" value="CAB4573771.1"/>
    <property type="molecule type" value="Genomic_DNA"/>
</dbReference>
<dbReference type="Pfam" id="PF20463">
    <property type="entry name" value="PDH_C"/>
    <property type="match status" value="1"/>
</dbReference>
<proteinExistence type="predicted"/>
<feature type="domain" description="Prephenate/arogenate dehydrogenase" evidence="9">
    <location>
        <begin position="1"/>
        <end position="227"/>
    </location>
</feature>
<keyword evidence="6" id="KW-0520">NAD</keyword>
<evidence type="ECO:0000259" key="9">
    <source>
        <dbReference type="PROSITE" id="PS51176"/>
    </source>
</evidence>
<dbReference type="InterPro" id="IPR008927">
    <property type="entry name" value="6-PGluconate_DH-like_C_sf"/>
</dbReference>
<evidence type="ECO:0000256" key="4">
    <source>
        <dbReference type="ARBA" id="ARBA00022498"/>
    </source>
</evidence>
<dbReference type="Gene3D" id="3.30.70.260">
    <property type="match status" value="1"/>
</dbReference>
<dbReference type="PROSITE" id="PS51671">
    <property type="entry name" value="ACT"/>
    <property type="match status" value="1"/>
</dbReference>
<evidence type="ECO:0000313" key="11">
    <source>
        <dbReference type="EMBL" id="CAB4573771.1"/>
    </source>
</evidence>
<dbReference type="InterPro" id="IPR046826">
    <property type="entry name" value="PDH_N"/>
</dbReference>
<name>A0A6J6EBI2_9ZZZZ</name>
<dbReference type="GO" id="GO:0004665">
    <property type="term" value="F:prephenate dehydrogenase (NADP+) activity"/>
    <property type="evidence" value="ECO:0007669"/>
    <property type="project" value="InterPro"/>
</dbReference>
<reference evidence="11" key="1">
    <citation type="submission" date="2020-05" db="EMBL/GenBank/DDBJ databases">
        <authorList>
            <person name="Chiriac C."/>
            <person name="Salcher M."/>
            <person name="Ghai R."/>
            <person name="Kavagutti S V."/>
        </authorList>
    </citation>
    <scope>NUCLEOTIDE SEQUENCE</scope>
</reference>
<dbReference type="Gene3D" id="3.40.50.720">
    <property type="entry name" value="NAD(P)-binding Rossmann-like Domain"/>
    <property type="match status" value="1"/>
</dbReference>
<dbReference type="InterPro" id="IPR050812">
    <property type="entry name" value="Preph/Arog_dehydrog"/>
</dbReference>
<accession>A0A6J6EBI2</accession>
<dbReference type="AlphaFoldDB" id="A0A6J6EBI2"/>
<comment type="catalytic activity">
    <reaction evidence="8">
        <text>prephenate + NAD(+) = 3-(4-hydroxyphenyl)pyruvate + CO2 + NADH</text>
        <dbReference type="Rhea" id="RHEA:13869"/>
        <dbReference type="ChEBI" id="CHEBI:16526"/>
        <dbReference type="ChEBI" id="CHEBI:29934"/>
        <dbReference type="ChEBI" id="CHEBI:36242"/>
        <dbReference type="ChEBI" id="CHEBI:57540"/>
        <dbReference type="ChEBI" id="CHEBI:57945"/>
        <dbReference type="EC" id="1.3.1.12"/>
    </reaction>
</comment>
<evidence type="ECO:0000256" key="7">
    <source>
        <dbReference type="ARBA" id="ARBA00023141"/>
    </source>
</evidence>
<evidence type="ECO:0000256" key="3">
    <source>
        <dbReference type="ARBA" id="ARBA00016891"/>
    </source>
</evidence>
<evidence type="ECO:0000256" key="1">
    <source>
        <dbReference type="ARBA" id="ARBA00005067"/>
    </source>
</evidence>
<evidence type="ECO:0000256" key="8">
    <source>
        <dbReference type="ARBA" id="ARBA00049260"/>
    </source>
</evidence>
<gene>
    <name evidence="11" type="ORF">UFOPK1650_00860</name>
</gene>
<evidence type="ECO:0000256" key="6">
    <source>
        <dbReference type="ARBA" id="ARBA00023027"/>
    </source>
</evidence>
<dbReference type="PANTHER" id="PTHR21363">
    <property type="entry name" value="PREPHENATE DEHYDROGENASE"/>
    <property type="match status" value="1"/>
</dbReference>
<dbReference type="PROSITE" id="PS51176">
    <property type="entry name" value="PDH_ADH"/>
    <property type="match status" value="1"/>
</dbReference>
<keyword evidence="4" id="KW-0827">Tyrosine biosynthesis</keyword>
<sequence length="304" mass="33076">MTEPRIVIVAVPPENAGEVVADGLKRYPRSIVVDVTSIKTKVVAKVRTLSADQGRFIPTHPVAGREVGGPASAQGDLFEGRVWIITPLPENQGADVQAVEDLILSLGATPHRMDPATHDQLFARTSHFPQILSTLLAGSLLKVEEGVELSGQGLRDMTRLAESDSKLWSQIISLNSEPLLRSIADFKSLLIELEVALSKMDHESIVEIIRKGQEGRKLISGKHGGKPRNYMLFHIVIDDRPGVLGELFALCGEAGVNVEDLDLEHSPNQETGLITIAIAPEQDEIFASALKDKGWRFHRSGGLV</sequence>
<dbReference type="PANTHER" id="PTHR21363:SF0">
    <property type="entry name" value="PREPHENATE DEHYDROGENASE [NADP(+)]"/>
    <property type="match status" value="1"/>
</dbReference>
<dbReference type="InterPro" id="IPR045865">
    <property type="entry name" value="ACT-like_dom_sf"/>
</dbReference>